<organism evidence="2 3">
    <name type="scientific">Flemingia macrophylla</name>
    <dbReference type="NCBI Taxonomy" id="520843"/>
    <lineage>
        <taxon>Eukaryota</taxon>
        <taxon>Viridiplantae</taxon>
        <taxon>Streptophyta</taxon>
        <taxon>Embryophyta</taxon>
        <taxon>Tracheophyta</taxon>
        <taxon>Spermatophyta</taxon>
        <taxon>Magnoliopsida</taxon>
        <taxon>eudicotyledons</taxon>
        <taxon>Gunneridae</taxon>
        <taxon>Pentapetalae</taxon>
        <taxon>rosids</taxon>
        <taxon>fabids</taxon>
        <taxon>Fabales</taxon>
        <taxon>Fabaceae</taxon>
        <taxon>Papilionoideae</taxon>
        <taxon>50 kb inversion clade</taxon>
        <taxon>NPAAA clade</taxon>
        <taxon>indigoferoid/millettioid clade</taxon>
        <taxon>Phaseoleae</taxon>
        <taxon>Flemingia</taxon>
    </lineage>
</organism>
<sequence length="74" mass="8646">MYSSNRDQINNMQIICIQNVYLNGGNDVPFEEQNNEKQINEPITKTEPINQQPRTTNEPETKRTRPRIVTGQKE</sequence>
<dbReference type="EMBL" id="JBGMDY010000005">
    <property type="protein sequence ID" value="KAL2335420.1"/>
    <property type="molecule type" value="Genomic_DNA"/>
</dbReference>
<dbReference type="Proteomes" id="UP001603857">
    <property type="component" value="Unassembled WGS sequence"/>
</dbReference>
<feature type="region of interest" description="Disordered" evidence="1">
    <location>
        <begin position="27"/>
        <end position="74"/>
    </location>
</feature>
<accession>A0ABD1MK39</accession>
<evidence type="ECO:0000313" key="3">
    <source>
        <dbReference type="Proteomes" id="UP001603857"/>
    </source>
</evidence>
<reference evidence="2 3" key="1">
    <citation type="submission" date="2024-08" db="EMBL/GenBank/DDBJ databases">
        <title>Insights into the chromosomal genome structure of Flemingia macrophylla.</title>
        <authorList>
            <person name="Ding Y."/>
            <person name="Zhao Y."/>
            <person name="Bi W."/>
            <person name="Wu M."/>
            <person name="Zhao G."/>
            <person name="Gong Y."/>
            <person name="Li W."/>
            <person name="Zhang P."/>
        </authorList>
    </citation>
    <scope>NUCLEOTIDE SEQUENCE [LARGE SCALE GENOMIC DNA]</scope>
    <source>
        <strain evidence="2">DYQJB</strain>
        <tissue evidence="2">Leaf</tissue>
    </source>
</reference>
<protein>
    <submittedName>
        <fullName evidence="2">Uncharacterized protein</fullName>
    </submittedName>
</protein>
<name>A0ABD1MK39_9FABA</name>
<proteinExistence type="predicted"/>
<comment type="caution">
    <text evidence="2">The sequence shown here is derived from an EMBL/GenBank/DDBJ whole genome shotgun (WGS) entry which is preliminary data.</text>
</comment>
<keyword evidence="3" id="KW-1185">Reference proteome</keyword>
<evidence type="ECO:0000313" key="2">
    <source>
        <dbReference type="EMBL" id="KAL2335420.1"/>
    </source>
</evidence>
<dbReference type="AlphaFoldDB" id="A0ABD1MK39"/>
<feature type="compositionally biased region" description="Polar residues" evidence="1">
    <location>
        <begin position="41"/>
        <end position="56"/>
    </location>
</feature>
<evidence type="ECO:0000256" key="1">
    <source>
        <dbReference type="SAM" id="MobiDB-lite"/>
    </source>
</evidence>
<gene>
    <name evidence="2" type="ORF">Fmac_016633</name>
</gene>